<dbReference type="RefSeq" id="WP_344119676.1">
    <property type="nucleotide sequence ID" value="NZ_BAAAOA010000007.1"/>
</dbReference>
<organism evidence="2 3">
    <name type="scientific">Kocuria aegyptia</name>
    <dbReference type="NCBI Taxonomy" id="330943"/>
    <lineage>
        <taxon>Bacteria</taxon>
        <taxon>Bacillati</taxon>
        <taxon>Actinomycetota</taxon>
        <taxon>Actinomycetes</taxon>
        <taxon>Micrococcales</taxon>
        <taxon>Micrococcaceae</taxon>
        <taxon>Kocuria</taxon>
    </lineage>
</organism>
<proteinExistence type="predicted"/>
<name>A0ABN2K7C5_9MICC</name>
<reference evidence="2 3" key="1">
    <citation type="journal article" date="2019" name="Int. J. Syst. Evol. Microbiol.">
        <title>The Global Catalogue of Microorganisms (GCM) 10K type strain sequencing project: providing services to taxonomists for standard genome sequencing and annotation.</title>
        <authorList>
            <consortium name="The Broad Institute Genomics Platform"/>
            <consortium name="The Broad Institute Genome Sequencing Center for Infectious Disease"/>
            <person name="Wu L."/>
            <person name="Ma J."/>
        </authorList>
    </citation>
    <scope>NUCLEOTIDE SEQUENCE [LARGE SCALE GENOMIC DNA]</scope>
    <source>
        <strain evidence="2 3">JCM 14735</strain>
    </source>
</reference>
<dbReference type="Proteomes" id="UP001501204">
    <property type="component" value="Unassembled WGS sequence"/>
</dbReference>
<gene>
    <name evidence="2" type="ORF">GCM10009767_05920</name>
</gene>
<keyword evidence="1" id="KW-0472">Membrane</keyword>
<evidence type="ECO:0000256" key="1">
    <source>
        <dbReference type="SAM" id="Phobius"/>
    </source>
</evidence>
<feature type="transmembrane region" description="Helical" evidence="1">
    <location>
        <begin position="21"/>
        <end position="38"/>
    </location>
</feature>
<dbReference type="EMBL" id="BAAAOA010000007">
    <property type="protein sequence ID" value="GAA1749817.1"/>
    <property type="molecule type" value="Genomic_DNA"/>
</dbReference>
<feature type="transmembrane region" description="Helical" evidence="1">
    <location>
        <begin position="44"/>
        <end position="60"/>
    </location>
</feature>
<evidence type="ECO:0000313" key="3">
    <source>
        <dbReference type="Proteomes" id="UP001501204"/>
    </source>
</evidence>
<keyword evidence="1" id="KW-0812">Transmembrane</keyword>
<comment type="caution">
    <text evidence="2">The sequence shown here is derived from an EMBL/GenBank/DDBJ whole genome shotgun (WGS) entry which is preliminary data.</text>
</comment>
<accession>A0ABN2K7C5</accession>
<keyword evidence="1" id="KW-1133">Transmembrane helix</keyword>
<sequence>MNARTPRHRASKSVQTRRTEREAVLALIAIPVLIWFAVYTDNVLLVTLSAIGALIGTWMGRVRNTRRRKHVAARRQ</sequence>
<protein>
    <submittedName>
        <fullName evidence="2">Uncharacterized protein</fullName>
    </submittedName>
</protein>
<keyword evidence="3" id="KW-1185">Reference proteome</keyword>
<evidence type="ECO:0000313" key="2">
    <source>
        <dbReference type="EMBL" id="GAA1749817.1"/>
    </source>
</evidence>